<evidence type="ECO:0000313" key="2">
    <source>
        <dbReference type="Proteomes" id="UP000001188"/>
    </source>
</evidence>
<sequence>MYMDAAFLNRQLDTKLAADGVVSRELYLRLAEAHGYGAASTISWVATSPQF</sequence>
<proteinExistence type="predicted"/>
<dbReference type="EMBL" id="AM920689">
    <property type="protein sequence ID" value="SMH63074.1"/>
    <property type="molecule type" value="Genomic_DNA"/>
</dbReference>
<evidence type="ECO:0000313" key="1">
    <source>
        <dbReference type="EMBL" id="SMH63074.1"/>
    </source>
</evidence>
<dbReference type="Proteomes" id="UP000001188">
    <property type="component" value="Chromosome"/>
</dbReference>
<accession>A0A1X7QFD0</accession>
<gene>
    <name evidence="1" type="ORF">XCCB100_0142</name>
</gene>
<protein>
    <submittedName>
        <fullName evidence="1">Uncharacterized protein</fullName>
    </submittedName>
</protein>
<dbReference type="AlphaFoldDB" id="A0A1X7QFD0"/>
<reference evidence="1 2" key="1">
    <citation type="journal article" date="2008" name="J. Biotechnol.">
        <title>The genome of Xanthomonas campestris pv. campestris B100 and its use for the reconstruction of metabolic pathways involved in xanthan biosynthesis.</title>
        <authorList>
            <person name="Vorholter F.J."/>
            <person name="Schneiker S."/>
            <person name="Goesmann A."/>
            <person name="Krause L."/>
            <person name="Bekel T."/>
            <person name="Kaiser O."/>
            <person name="Linke B."/>
            <person name="Patschkowski T."/>
            <person name="Ruckert C."/>
            <person name="Schmid J."/>
            <person name="Sidhu V.K."/>
            <person name="Sieber V."/>
            <person name="Tauch A."/>
            <person name="Watt S.A."/>
            <person name="Weisshaar B."/>
            <person name="Becker A."/>
            <person name="Niehaus K."/>
            <person name="Puhler A."/>
        </authorList>
    </citation>
    <scope>NUCLEOTIDE SEQUENCE [LARGE SCALE GENOMIC DNA]</scope>
    <source>
        <strain evidence="1 2">B100</strain>
    </source>
</reference>
<name>A0A1X7QFD0_XANCB</name>
<organism evidence="1 2">
    <name type="scientific">Xanthomonas campestris pv. campestris (strain B100)</name>
    <dbReference type="NCBI Taxonomy" id="509169"/>
    <lineage>
        <taxon>Bacteria</taxon>
        <taxon>Pseudomonadati</taxon>
        <taxon>Pseudomonadota</taxon>
        <taxon>Gammaproteobacteria</taxon>
        <taxon>Lysobacterales</taxon>
        <taxon>Lysobacteraceae</taxon>
        <taxon>Xanthomonas</taxon>
    </lineage>
</organism>